<dbReference type="Proteomes" id="UP000319980">
    <property type="component" value="Unassembled WGS sequence"/>
</dbReference>
<dbReference type="AlphaFoldDB" id="A0A5C5U1C7"/>
<sequence>MKSKTRAFSHACILLLLVGFSAVASAQSMPKPEEFYFDEDPGVTRAIVAIPGSDDATVEQLARQMKRGGRNADEVVAQLAHLSMASGRIDNGKALYARAVELTTSGSTLRRAVHWNQAWDLYRAGDVEGALAQWPQAFSNRIVHPAWVPPTLALALWKLDRREEAVAWYAAAVRTYPERWSNPSALPGLLPDWSEADRAVLAEVLAAWRENPPAWP</sequence>
<protein>
    <submittedName>
        <fullName evidence="2">Tetratricopeptide repeat protein</fullName>
    </submittedName>
</protein>
<keyword evidence="1" id="KW-0732">Signal</keyword>
<feature type="chain" id="PRO_5022785969" evidence="1">
    <location>
        <begin position="27"/>
        <end position="216"/>
    </location>
</feature>
<feature type="signal peptide" evidence="1">
    <location>
        <begin position="1"/>
        <end position="26"/>
    </location>
</feature>
<keyword evidence="3" id="KW-1185">Reference proteome</keyword>
<reference evidence="2 3" key="1">
    <citation type="journal article" date="2008" name="Int. J. Syst. Evol. Microbiol.">
        <title>Luteimonas marina sp. nov., isolated from seawater.</title>
        <authorList>
            <person name="Baik K.S."/>
            <person name="Park S.C."/>
            <person name="Kim M.S."/>
            <person name="Kim E.M."/>
            <person name="Park C."/>
            <person name="Chun J."/>
            <person name="Seong C.N."/>
        </authorList>
    </citation>
    <scope>NUCLEOTIDE SEQUENCE [LARGE SCALE GENOMIC DNA]</scope>
    <source>
        <strain evidence="2 3">FR1330</strain>
    </source>
</reference>
<proteinExistence type="predicted"/>
<dbReference type="OrthoDB" id="5974438at2"/>
<comment type="caution">
    <text evidence="2">The sequence shown here is derived from an EMBL/GenBank/DDBJ whole genome shotgun (WGS) entry which is preliminary data.</text>
</comment>
<dbReference type="InterPro" id="IPR011990">
    <property type="entry name" value="TPR-like_helical_dom_sf"/>
</dbReference>
<dbReference type="Gene3D" id="1.25.40.10">
    <property type="entry name" value="Tetratricopeptide repeat domain"/>
    <property type="match status" value="1"/>
</dbReference>
<evidence type="ECO:0000313" key="2">
    <source>
        <dbReference type="EMBL" id="TWT19335.1"/>
    </source>
</evidence>
<dbReference type="EMBL" id="VOHK01000005">
    <property type="protein sequence ID" value="TWT19335.1"/>
    <property type="molecule type" value="Genomic_DNA"/>
</dbReference>
<dbReference type="RefSeq" id="WP_146388451.1">
    <property type="nucleotide sequence ID" value="NZ_VOHK01000005.1"/>
</dbReference>
<accession>A0A5C5U1C7</accession>
<evidence type="ECO:0000313" key="3">
    <source>
        <dbReference type="Proteomes" id="UP000319980"/>
    </source>
</evidence>
<evidence type="ECO:0000256" key="1">
    <source>
        <dbReference type="SAM" id="SignalP"/>
    </source>
</evidence>
<dbReference type="SUPFAM" id="SSF48452">
    <property type="entry name" value="TPR-like"/>
    <property type="match status" value="1"/>
</dbReference>
<organism evidence="2 3">
    <name type="scientific">Luteimonas marina</name>
    <dbReference type="NCBI Taxonomy" id="488485"/>
    <lineage>
        <taxon>Bacteria</taxon>
        <taxon>Pseudomonadati</taxon>
        <taxon>Pseudomonadota</taxon>
        <taxon>Gammaproteobacteria</taxon>
        <taxon>Lysobacterales</taxon>
        <taxon>Lysobacteraceae</taxon>
        <taxon>Luteimonas</taxon>
    </lineage>
</organism>
<gene>
    <name evidence="2" type="ORF">FQY83_13345</name>
</gene>
<name>A0A5C5U1C7_9GAMM</name>
<dbReference type="Pfam" id="PF13181">
    <property type="entry name" value="TPR_8"/>
    <property type="match status" value="1"/>
</dbReference>
<dbReference type="InterPro" id="IPR019734">
    <property type="entry name" value="TPR_rpt"/>
</dbReference>